<dbReference type="EMBL" id="AP021874">
    <property type="protein sequence ID" value="BBO70673.1"/>
    <property type="molecule type" value="Genomic_DNA"/>
</dbReference>
<dbReference type="SUPFAM" id="SSF49299">
    <property type="entry name" value="PKD domain"/>
    <property type="match status" value="1"/>
</dbReference>
<protein>
    <recommendedName>
        <fullName evidence="3">PKD domain-containing protein</fullName>
    </recommendedName>
</protein>
<name>A0A5K7YQV0_9BACT</name>
<dbReference type="InterPro" id="IPR013783">
    <property type="entry name" value="Ig-like_fold"/>
</dbReference>
<evidence type="ECO:0008006" key="3">
    <source>
        <dbReference type="Google" id="ProtNLM"/>
    </source>
</evidence>
<reference evidence="1 2" key="1">
    <citation type="submission" date="2019-11" db="EMBL/GenBank/DDBJ databases">
        <title>Comparative genomics of hydrocarbon-degrading Desulfosarcina strains.</title>
        <authorList>
            <person name="Watanabe M."/>
            <person name="Kojima H."/>
            <person name="Fukui M."/>
        </authorList>
    </citation>
    <scope>NUCLEOTIDE SEQUENCE [LARGE SCALE GENOMIC DNA]</scope>
    <source>
        <strain evidence="1 2">PL12</strain>
    </source>
</reference>
<dbReference type="InterPro" id="IPR035986">
    <property type="entry name" value="PKD_dom_sf"/>
</dbReference>
<evidence type="ECO:0000313" key="2">
    <source>
        <dbReference type="Proteomes" id="UP000427906"/>
    </source>
</evidence>
<proteinExistence type="predicted"/>
<evidence type="ECO:0000313" key="1">
    <source>
        <dbReference type="EMBL" id="BBO70673.1"/>
    </source>
</evidence>
<gene>
    <name evidence="1" type="ORF">DSCA_46030</name>
</gene>
<keyword evidence="2" id="KW-1185">Reference proteome</keyword>
<dbReference type="Pfam" id="PF22352">
    <property type="entry name" value="K319L-like_PKD"/>
    <property type="match status" value="1"/>
</dbReference>
<dbReference type="Gene3D" id="2.60.40.10">
    <property type="entry name" value="Immunoglobulins"/>
    <property type="match status" value="1"/>
</dbReference>
<organism evidence="1 2">
    <name type="scientific">Desulfosarcina alkanivorans</name>
    <dbReference type="NCBI Taxonomy" id="571177"/>
    <lineage>
        <taxon>Bacteria</taxon>
        <taxon>Pseudomonadati</taxon>
        <taxon>Thermodesulfobacteriota</taxon>
        <taxon>Desulfobacteria</taxon>
        <taxon>Desulfobacterales</taxon>
        <taxon>Desulfosarcinaceae</taxon>
        <taxon>Desulfosarcina</taxon>
    </lineage>
</organism>
<sequence>MTLDGTASSDPDGDTIEYDWTMVSIPTGSAAVILDETASQPSFTADTAGEYIVELIVNDGTEDSVADEVTITAGFAPPSGHVLVNFRIDDTSSPITDPGYAWKGSFSFNSTTRILTLDGSWTGPFPMLYDDGPWNTGGHEPSDAVAGDNIWGVTVWVASPASALTFEYGAISGSIDGSDGDWIWIGSNGTFSVPAGATASVEADGLILP</sequence>
<dbReference type="KEGG" id="dalk:DSCA_46030"/>
<accession>A0A5K7YQV0</accession>
<dbReference type="Proteomes" id="UP000427906">
    <property type="component" value="Chromosome"/>
</dbReference>
<dbReference type="AlphaFoldDB" id="A0A5K7YQV0"/>